<keyword evidence="1" id="KW-0472">Membrane</keyword>
<dbReference type="AlphaFoldDB" id="A0A511AGP7"/>
<evidence type="ECO:0000313" key="3">
    <source>
        <dbReference type="Proteomes" id="UP000321225"/>
    </source>
</evidence>
<name>A0A511AGP7_9MICO</name>
<evidence type="ECO:0008006" key="4">
    <source>
        <dbReference type="Google" id="ProtNLM"/>
    </source>
</evidence>
<comment type="caution">
    <text evidence="2">The sequence shown here is derived from an EMBL/GenBank/DDBJ whole genome shotgun (WGS) entry which is preliminary data.</text>
</comment>
<keyword evidence="1" id="KW-1133">Transmembrane helix</keyword>
<accession>A0A511AGP7</accession>
<reference evidence="2 3" key="1">
    <citation type="submission" date="2019-07" db="EMBL/GenBank/DDBJ databases">
        <title>Whole genome shotgun sequence of Microbacterium aerolatum NBRC 103071.</title>
        <authorList>
            <person name="Hosoyama A."/>
            <person name="Uohara A."/>
            <person name="Ohji S."/>
            <person name="Ichikawa N."/>
        </authorList>
    </citation>
    <scope>NUCLEOTIDE SEQUENCE [LARGE SCALE GENOMIC DNA]</scope>
    <source>
        <strain evidence="2 3">NBRC 103071</strain>
    </source>
</reference>
<dbReference type="OrthoDB" id="5065122at2"/>
<organism evidence="2 3">
    <name type="scientific">Microbacterium aerolatum</name>
    <dbReference type="NCBI Taxonomy" id="153731"/>
    <lineage>
        <taxon>Bacteria</taxon>
        <taxon>Bacillati</taxon>
        <taxon>Actinomycetota</taxon>
        <taxon>Actinomycetes</taxon>
        <taxon>Micrococcales</taxon>
        <taxon>Microbacteriaceae</taxon>
        <taxon>Microbacterium</taxon>
    </lineage>
</organism>
<gene>
    <name evidence="2" type="ORF">MAE01_25200</name>
</gene>
<feature type="transmembrane region" description="Helical" evidence="1">
    <location>
        <begin position="67"/>
        <end position="86"/>
    </location>
</feature>
<evidence type="ECO:0000256" key="1">
    <source>
        <dbReference type="SAM" id="Phobius"/>
    </source>
</evidence>
<dbReference type="Proteomes" id="UP000321225">
    <property type="component" value="Unassembled WGS sequence"/>
</dbReference>
<sequence length="167" mass="17705">MTNGSSSRSLVVDAELLRGMTWDTVIYTLTRPLAVIAYAALVAAFILNAVVLSMIGGADPEQTTTLTWTMIAIAALVVASIIFTRASTRRALSAAMPSGSAVRVELEPESVRMIAKNGVSDVAYSTFRSVRIGKHAAVLRLRGSSVVTVIPRSLLSDADIALLKSKI</sequence>
<protein>
    <recommendedName>
        <fullName evidence="4">YcxB-like protein domain-containing protein</fullName>
    </recommendedName>
</protein>
<evidence type="ECO:0000313" key="2">
    <source>
        <dbReference type="EMBL" id="GEK87344.1"/>
    </source>
</evidence>
<keyword evidence="1" id="KW-0812">Transmembrane</keyword>
<proteinExistence type="predicted"/>
<dbReference type="EMBL" id="BJUW01000012">
    <property type="protein sequence ID" value="GEK87344.1"/>
    <property type="molecule type" value="Genomic_DNA"/>
</dbReference>
<dbReference type="RefSeq" id="WP_147039922.1">
    <property type="nucleotide sequence ID" value="NZ_BJUW01000012.1"/>
</dbReference>
<feature type="transmembrane region" description="Helical" evidence="1">
    <location>
        <begin position="35"/>
        <end position="55"/>
    </location>
</feature>
<keyword evidence="3" id="KW-1185">Reference proteome</keyword>